<dbReference type="AlphaFoldDB" id="A0A433A235"/>
<evidence type="ECO:0008006" key="4">
    <source>
        <dbReference type="Google" id="ProtNLM"/>
    </source>
</evidence>
<evidence type="ECO:0000313" key="2">
    <source>
        <dbReference type="EMBL" id="RUO96748.1"/>
    </source>
</evidence>
<sequence>MVGHVGFAIVMSVVVVGHADTWGFRTMTFGVSGESARIKDHAPWRKSSTFSKAMATTNWIPPVCTVRATPRKYASSYLSTECVMDAMSRM</sequence>
<protein>
    <recommendedName>
        <fullName evidence="4">Secreted protein</fullName>
    </recommendedName>
</protein>
<dbReference type="EMBL" id="RBNI01019835">
    <property type="protein sequence ID" value="RUO96748.1"/>
    <property type="molecule type" value="Genomic_DNA"/>
</dbReference>
<feature type="signal peptide" evidence="1">
    <location>
        <begin position="1"/>
        <end position="19"/>
    </location>
</feature>
<keyword evidence="1" id="KW-0732">Signal</keyword>
<accession>A0A433A235</accession>
<evidence type="ECO:0000256" key="1">
    <source>
        <dbReference type="SAM" id="SignalP"/>
    </source>
</evidence>
<comment type="caution">
    <text evidence="2">The sequence shown here is derived from an EMBL/GenBank/DDBJ whole genome shotgun (WGS) entry which is preliminary data.</text>
</comment>
<organism evidence="2 3">
    <name type="scientific">Jimgerdemannia flammicorona</name>
    <dbReference type="NCBI Taxonomy" id="994334"/>
    <lineage>
        <taxon>Eukaryota</taxon>
        <taxon>Fungi</taxon>
        <taxon>Fungi incertae sedis</taxon>
        <taxon>Mucoromycota</taxon>
        <taxon>Mucoromycotina</taxon>
        <taxon>Endogonomycetes</taxon>
        <taxon>Endogonales</taxon>
        <taxon>Endogonaceae</taxon>
        <taxon>Jimgerdemannia</taxon>
    </lineage>
</organism>
<reference evidence="2 3" key="1">
    <citation type="journal article" date="2018" name="New Phytol.">
        <title>Phylogenomics of Endogonaceae and evolution of mycorrhizas within Mucoromycota.</title>
        <authorList>
            <person name="Chang Y."/>
            <person name="Desiro A."/>
            <person name="Na H."/>
            <person name="Sandor L."/>
            <person name="Lipzen A."/>
            <person name="Clum A."/>
            <person name="Barry K."/>
            <person name="Grigoriev I.V."/>
            <person name="Martin F.M."/>
            <person name="Stajich J.E."/>
            <person name="Smith M.E."/>
            <person name="Bonito G."/>
            <person name="Spatafora J.W."/>
        </authorList>
    </citation>
    <scope>NUCLEOTIDE SEQUENCE [LARGE SCALE GENOMIC DNA]</scope>
    <source>
        <strain evidence="2 3">GMNB39</strain>
    </source>
</reference>
<keyword evidence="3" id="KW-1185">Reference proteome</keyword>
<dbReference type="Proteomes" id="UP000268093">
    <property type="component" value="Unassembled WGS sequence"/>
</dbReference>
<name>A0A433A235_9FUNG</name>
<feature type="chain" id="PRO_5019415026" description="Secreted protein" evidence="1">
    <location>
        <begin position="20"/>
        <end position="90"/>
    </location>
</feature>
<evidence type="ECO:0000313" key="3">
    <source>
        <dbReference type="Proteomes" id="UP000268093"/>
    </source>
</evidence>
<gene>
    <name evidence="2" type="ORF">BC936DRAFT_141511</name>
</gene>
<proteinExistence type="predicted"/>